<evidence type="ECO:0000313" key="4">
    <source>
        <dbReference type="Proteomes" id="UP000515934"/>
    </source>
</evidence>
<feature type="compositionally biased region" description="Pro residues" evidence="1">
    <location>
        <begin position="36"/>
        <end position="47"/>
    </location>
</feature>
<keyword evidence="2" id="KW-1133">Transmembrane helix</keyword>
<reference evidence="3 4" key="1">
    <citation type="submission" date="2020-08" db="EMBL/GenBank/DDBJ databases">
        <title>Genome sequence of Leucobacter denitrificans KACC 14055T.</title>
        <authorList>
            <person name="Hyun D.-W."/>
            <person name="Bae J.-W."/>
        </authorList>
    </citation>
    <scope>NUCLEOTIDE SEQUENCE [LARGE SCALE GENOMIC DNA]</scope>
    <source>
        <strain evidence="3 4">KACC 14055</strain>
    </source>
</reference>
<proteinExistence type="predicted"/>
<dbReference type="AlphaFoldDB" id="A0A7G9S3Z5"/>
<accession>A0A7G9S3Z5</accession>
<feature type="compositionally biased region" description="Low complexity" evidence="1">
    <location>
        <begin position="20"/>
        <end position="35"/>
    </location>
</feature>
<evidence type="ECO:0000256" key="2">
    <source>
        <dbReference type="SAM" id="Phobius"/>
    </source>
</evidence>
<feature type="transmembrane region" description="Helical" evidence="2">
    <location>
        <begin position="165"/>
        <end position="186"/>
    </location>
</feature>
<feature type="transmembrane region" description="Helical" evidence="2">
    <location>
        <begin position="207"/>
        <end position="228"/>
    </location>
</feature>
<keyword evidence="4" id="KW-1185">Reference proteome</keyword>
<organism evidence="3 4">
    <name type="scientific">Leucobacter denitrificans</name>
    <dbReference type="NCBI Taxonomy" id="683042"/>
    <lineage>
        <taxon>Bacteria</taxon>
        <taxon>Bacillati</taxon>
        <taxon>Actinomycetota</taxon>
        <taxon>Actinomycetes</taxon>
        <taxon>Micrococcales</taxon>
        <taxon>Microbacteriaceae</taxon>
        <taxon>Leucobacter</taxon>
    </lineage>
</organism>
<gene>
    <name evidence="3" type="ORF">H9L06_10035</name>
</gene>
<dbReference type="GO" id="GO:0005886">
    <property type="term" value="C:plasma membrane"/>
    <property type="evidence" value="ECO:0007669"/>
    <property type="project" value="TreeGrafter"/>
</dbReference>
<keyword evidence="2" id="KW-0812">Transmembrane</keyword>
<dbReference type="Pfam" id="PF05656">
    <property type="entry name" value="DUF805"/>
    <property type="match status" value="1"/>
</dbReference>
<evidence type="ECO:0000313" key="3">
    <source>
        <dbReference type="EMBL" id="QNN62570.1"/>
    </source>
</evidence>
<dbReference type="EMBL" id="CP060716">
    <property type="protein sequence ID" value="QNN62570.1"/>
    <property type="molecule type" value="Genomic_DNA"/>
</dbReference>
<keyword evidence="2" id="KW-0472">Membrane</keyword>
<protein>
    <submittedName>
        <fullName evidence="3">DUF805 domain-containing protein</fullName>
    </submittedName>
</protein>
<feature type="region of interest" description="Disordered" evidence="1">
    <location>
        <begin position="1"/>
        <end position="130"/>
    </location>
</feature>
<feature type="transmembrane region" description="Helical" evidence="2">
    <location>
        <begin position="240"/>
        <end position="260"/>
    </location>
</feature>
<dbReference type="InterPro" id="IPR008523">
    <property type="entry name" value="DUF805"/>
</dbReference>
<dbReference type="KEGG" id="ldn:H9L06_10035"/>
<dbReference type="PANTHER" id="PTHR34980:SF2">
    <property type="entry name" value="INNER MEMBRANE PROTEIN YHAH-RELATED"/>
    <property type="match status" value="1"/>
</dbReference>
<evidence type="ECO:0000256" key="1">
    <source>
        <dbReference type="SAM" id="MobiDB-lite"/>
    </source>
</evidence>
<feature type="compositionally biased region" description="Pro residues" evidence="1">
    <location>
        <begin position="1"/>
        <end position="19"/>
    </location>
</feature>
<name>A0A7G9S3Z5_9MICO</name>
<dbReference type="RefSeq" id="WP_187555040.1">
    <property type="nucleotide sequence ID" value="NZ_CP060716.1"/>
</dbReference>
<dbReference type="PANTHER" id="PTHR34980">
    <property type="entry name" value="INNER MEMBRANE PROTEIN-RELATED-RELATED"/>
    <property type="match status" value="1"/>
</dbReference>
<dbReference type="Proteomes" id="UP000515934">
    <property type="component" value="Chromosome"/>
</dbReference>
<feature type="compositionally biased region" description="Low complexity" evidence="1">
    <location>
        <begin position="48"/>
        <end position="116"/>
    </location>
</feature>
<sequence>MNDTPPVPEQPDPQQPKPQQPRYAPPVYGAPGAAAPVPPVPPVPPVAPAQQPQYGQPSYEQPQSGQQPYGQPAYGQPQYVQPQYGQQPYGQQYGQPQYGQAPYGQQYQAPQFQSYPEPGPGEPFDGAAHPDDLSRPLYGASIGQAFVRFFKNYAAFSGRASRSEYWWVALMLFGAWLVLAIIGGIASEAMYYSSSISYSSISILESMLGFVVFVGWVGIIVPSLAITWRRLHDADLAGPMFFISLVPFFGGIVLLILHALPSKVRGRRFVRNR</sequence>